<feature type="region of interest" description="Disordered" evidence="6">
    <location>
        <begin position="449"/>
        <end position="508"/>
    </location>
</feature>
<evidence type="ECO:0000256" key="3">
    <source>
        <dbReference type="ARBA" id="ARBA00022917"/>
    </source>
</evidence>
<evidence type="ECO:0000256" key="5">
    <source>
        <dbReference type="SAM" id="Coils"/>
    </source>
</evidence>
<dbReference type="InterPro" id="IPR001680">
    <property type="entry name" value="WD40_rpt"/>
</dbReference>
<dbReference type="PhylomeDB" id="B3SD89"/>
<dbReference type="HOGENOM" id="CLU_415014_0_0_1"/>
<evidence type="ECO:0000256" key="1">
    <source>
        <dbReference type="ARBA" id="ARBA00022540"/>
    </source>
</evidence>
<dbReference type="Pfam" id="PF12894">
    <property type="entry name" value="ANAPC4_WD40"/>
    <property type="match status" value="1"/>
</dbReference>
<dbReference type="PANTHER" id="PTHR44414">
    <property type="entry name" value="PROTEIN NEDD1"/>
    <property type="match status" value="1"/>
</dbReference>
<dbReference type="FunFam" id="2.130.10.10:FF:002207">
    <property type="entry name" value="Protein NEDD1"/>
    <property type="match status" value="1"/>
</dbReference>
<feature type="compositionally biased region" description="Polar residues" evidence="6">
    <location>
        <begin position="485"/>
        <end position="508"/>
    </location>
</feature>
<dbReference type="GO" id="GO:0003743">
    <property type="term" value="F:translation initiation factor activity"/>
    <property type="evidence" value="ECO:0007669"/>
    <property type="project" value="UniProtKB-KW"/>
</dbReference>
<keyword evidence="3" id="KW-0648">Protein biosynthesis</keyword>
<sequence length="656" mass="72559">MADNSKLASCGEDIKIWSGIDMQLLHSYNPHSNDTITGLAWGHNNHVMCSTASESNRIIISSMRGSPVKLIELEAEGQVNCAAFNSNSRYVVVGSQSAEVSIFDLKSRSIQKVFKSHTDPITCVSFSNRDQYIASGAINGHVRIDNVTTSQSSSPLIAENCQAIRALQYSHFRTSLLGVASDSGEINLWDINSMKLWWSSTDAHFAPATDLSFSTVNDMLLATVGLDKRIVLSDVKSKKVVKVIEADGPLSTIDFNTDGATLAVGTSRGKIILFDLRTGSVPLRSANAHSSRVNKLYFQNQFVKELNSGRPAKQVNINKAPSLQHPVQSSTPAVASLSMSNQSRKVSGEVNTAPTTGRSDLFSPVREVFGDTSTDVNVSNNSQFNRLQQFGPGIFSPVNSNTIVTTQSTDRDTFEEYRAANTGESTIKQERSLEEIKKRYEEIQRNADNTEALNSNLNNSPHPRIGHAKVRSNSRSLPEEDVISPESSKNKQTIAAGSLTRSVSSNSIKTMQSITDNTTSDVKPIPDGDDSPKALFRKQAWTEGDEKIENVEFPIVTAIEPPKQPDKASAFQKPNDTETIQPFQTEFIKNMIDDSIEEMREAVHRDIANMHFEMLRQFQLQLDEMKRSIKEASVNEELLAEVERLRTENEMLKNKH</sequence>
<evidence type="ECO:0000313" key="10">
    <source>
        <dbReference type="Proteomes" id="UP000009022"/>
    </source>
</evidence>
<dbReference type="AlphaFoldDB" id="B3SD89"/>
<dbReference type="KEGG" id="tad:TRIADDRAFT_62246"/>
<dbReference type="InterPro" id="IPR024977">
    <property type="entry name" value="Apc4-like_WD40_dom"/>
</dbReference>
<accession>B3SD89</accession>
<dbReference type="SUPFAM" id="SSF101898">
    <property type="entry name" value="NHL repeat"/>
    <property type="match status" value="1"/>
</dbReference>
<name>B3SD89_TRIAD</name>
<feature type="compositionally biased region" description="Polar residues" evidence="6">
    <location>
        <begin position="339"/>
        <end position="358"/>
    </location>
</feature>
<dbReference type="GeneID" id="6759436"/>
<evidence type="ECO:0000256" key="6">
    <source>
        <dbReference type="SAM" id="MobiDB-lite"/>
    </source>
</evidence>
<organism evidence="9 10">
    <name type="scientific">Trichoplax adhaerens</name>
    <name type="common">Trichoplax reptans</name>
    <dbReference type="NCBI Taxonomy" id="10228"/>
    <lineage>
        <taxon>Eukaryota</taxon>
        <taxon>Metazoa</taxon>
        <taxon>Placozoa</taxon>
        <taxon>Uniplacotomia</taxon>
        <taxon>Trichoplacea</taxon>
        <taxon>Trichoplacidae</taxon>
        <taxon>Trichoplax</taxon>
    </lineage>
</organism>
<keyword evidence="10" id="KW-1185">Reference proteome</keyword>
<dbReference type="GO" id="GO:0000278">
    <property type="term" value="P:mitotic cell cycle"/>
    <property type="evidence" value="ECO:0000318"/>
    <property type="project" value="GO_Central"/>
</dbReference>
<dbReference type="OMA" id="GTMVLWD"/>
<dbReference type="PROSITE" id="PS50082">
    <property type="entry name" value="WD_REPEATS_2"/>
    <property type="match status" value="1"/>
</dbReference>
<evidence type="ECO:0000313" key="9">
    <source>
        <dbReference type="EMBL" id="EDV19299.1"/>
    </source>
</evidence>
<dbReference type="GO" id="GO:0005737">
    <property type="term" value="C:cytoplasm"/>
    <property type="evidence" value="ECO:0000318"/>
    <property type="project" value="GO_Central"/>
</dbReference>
<dbReference type="InterPro" id="IPR013979">
    <property type="entry name" value="TIF_beta_prop-like"/>
</dbReference>
<dbReference type="SUPFAM" id="SSF50978">
    <property type="entry name" value="WD40 repeat-like"/>
    <property type="match status" value="1"/>
</dbReference>
<evidence type="ECO:0000259" key="8">
    <source>
        <dbReference type="Pfam" id="PF12894"/>
    </source>
</evidence>
<dbReference type="CTD" id="6759436"/>
<dbReference type="GO" id="GO:0005813">
    <property type="term" value="C:centrosome"/>
    <property type="evidence" value="ECO:0000318"/>
    <property type="project" value="GO_Central"/>
</dbReference>
<feature type="coiled-coil region" evidence="5">
    <location>
        <begin position="615"/>
        <end position="655"/>
    </location>
</feature>
<evidence type="ECO:0000256" key="4">
    <source>
        <dbReference type="PROSITE-ProRule" id="PRU00221"/>
    </source>
</evidence>
<dbReference type="GO" id="GO:0036064">
    <property type="term" value="C:ciliary basal body"/>
    <property type="evidence" value="ECO:0000318"/>
    <property type="project" value="GO_Central"/>
</dbReference>
<dbReference type="Pfam" id="PF08662">
    <property type="entry name" value="eIF2A"/>
    <property type="match status" value="1"/>
</dbReference>
<feature type="domain" description="Translation initiation factor beta propellor-like" evidence="7">
    <location>
        <begin position="58"/>
        <end position="159"/>
    </location>
</feature>
<feature type="compositionally biased region" description="Polar residues" evidence="6">
    <location>
        <begin position="449"/>
        <end position="461"/>
    </location>
</feature>
<dbReference type="Gene3D" id="2.130.10.10">
    <property type="entry name" value="YVTN repeat-like/Quinoprotein amine dehydrogenase"/>
    <property type="match status" value="2"/>
</dbReference>
<keyword evidence="5" id="KW-0175">Coiled coil</keyword>
<dbReference type="SMART" id="SM00320">
    <property type="entry name" value="WD40"/>
    <property type="match status" value="6"/>
</dbReference>
<dbReference type="GO" id="GO:0007020">
    <property type="term" value="P:microtubule nucleation"/>
    <property type="evidence" value="ECO:0000318"/>
    <property type="project" value="GO_Central"/>
</dbReference>
<dbReference type="GO" id="GO:0000922">
    <property type="term" value="C:spindle pole"/>
    <property type="evidence" value="ECO:0000318"/>
    <property type="project" value="GO_Central"/>
</dbReference>
<dbReference type="RefSeq" id="XP_002118223.1">
    <property type="nucleotide sequence ID" value="XM_002118187.1"/>
</dbReference>
<dbReference type="GO" id="GO:0005814">
    <property type="term" value="C:centriole"/>
    <property type="evidence" value="ECO:0000318"/>
    <property type="project" value="GO_Central"/>
</dbReference>
<reference evidence="9 10" key="1">
    <citation type="journal article" date="2008" name="Nature">
        <title>The Trichoplax genome and the nature of placozoans.</title>
        <authorList>
            <person name="Srivastava M."/>
            <person name="Begovic E."/>
            <person name="Chapman J."/>
            <person name="Putnam N.H."/>
            <person name="Hellsten U."/>
            <person name="Kawashima T."/>
            <person name="Kuo A."/>
            <person name="Mitros T."/>
            <person name="Salamov A."/>
            <person name="Carpenter M.L."/>
            <person name="Signorovitch A.Y."/>
            <person name="Moreno M.A."/>
            <person name="Kamm K."/>
            <person name="Grimwood J."/>
            <person name="Schmutz J."/>
            <person name="Shapiro H."/>
            <person name="Grigoriev I.V."/>
            <person name="Buss L.W."/>
            <person name="Schierwater B."/>
            <person name="Dellaporta S.L."/>
            <person name="Rokhsar D.S."/>
        </authorList>
    </citation>
    <scope>NUCLEOTIDE SEQUENCE [LARGE SCALE GENOMIC DNA]</scope>
    <source>
        <strain evidence="9 10">Grell-BS-1999</strain>
    </source>
</reference>
<dbReference type="InParanoid" id="B3SD89"/>
<gene>
    <name evidence="9" type="ORF">TRIADDRAFT_62246</name>
</gene>
<dbReference type="InterPro" id="IPR052818">
    <property type="entry name" value="NEDD1_Spindle_Assembly"/>
</dbReference>
<dbReference type="InterPro" id="IPR036322">
    <property type="entry name" value="WD40_repeat_dom_sf"/>
</dbReference>
<evidence type="ECO:0000256" key="2">
    <source>
        <dbReference type="ARBA" id="ARBA00022574"/>
    </source>
</evidence>
<feature type="domain" description="Anaphase-promoting complex subunit 4-like WD40" evidence="8">
    <location>
        <begin position="220"/>
        <end position="300"/>
    </location>
</feature>
<dbReference type="Proteomes" id="UP000009022">
    <property type="component" value="Unassembled WGS sequence"/>
</dbReference>
<evidence type="ECO:0000259" key="7">
    <source>
        <dbReference type="Pfam" id="PF08662"/>
    </source>
</evidence>
<proteinExistence type="predicted"/>
<keyword evidence="2 4" id="KW-0853">WD repeat</keyword>
<dbReference type="STRING" id="10228.B3SD89"/>
<dbReference type="GO" id="GO:0043015">
    <property type="term" value="F:gamma-tubulin binding"/>
    <property type="evidence" value="ECO:0000318"/>
    <property type="project" value="GO_Central"/>
</dbReference>
<feature type="repeat" description="WD" evidence="4">
    <location>
        <begin position="114"/>
        <end position="155"/>
    </location>
</feature>
<dbReference type="FunCoup" id="B3SD89">
    <property type="interactions" value="1047"/>
</dbReference>
<dbReference type="eggNOG" id="KOG4378">
    <property type="taxonomic scope" value="Eukaryota"/>
</dbReference>
<protein>
    <submittedName>
        <fullName evidence="9">Uncharacterized protein</fullName>
    </submittedName>
</protein>
<feature type="region of interest" description="Disordered" evidence="6">
    <location>
        <begin position="339"/>
        <end position="361"/>
    </location>
</feature>
<dbReference type="EMBL" id="DS985277">
    <property type="protein sequence ID" value="EDV19299.1"/>
    <property type="molecule type" value="Genomic_DNA"/>
</dbReference>
<dbReference type="OrthoDB" id="1602884at2759"/>
<dbReference type="PANTHER" id="PTHR44414:SF1">
    <property type="entry name" value="PROTEIN NEDD1"/>
    <property type="match status" value="1"/>
</dbReference>
<keyword evidence="1" id="KW-0396">Initiation factor</keyword>
<dbReference type="InterPro" id="IPR015943">
    <property type="entry name" value="WD40/YVTN_repeat-like_dom_sf"/>
</dbReference>